<evidence type="ECO:0000256" key="2">
    <source>
        <dbReference type="ARBA" id="ARBA00009441"/>
    </source>
</evidence>
<evidence type="ECO:0000256" key="3">
    <source>
        <dbReference type="ARBA" id="ARBA00021315"/>
    </source>
</evidence>
<dbReference type="Gene3D" id="3.40.50.300">
    <property type="entry name" value="P-loop containing nucleotide triphosphate hydrolases"/>
    <property type="match status" value="2"/>
</dbReference>
<keyword evidence="5 9" id="KW-0227">DNA damage</keyword>
<keyword evidence="4" id="KW-0547">Nucleotide-binding</keyword>
<sequence length="556" mass="61020">MLLSLTIQNFALIERLTLDWHKGMTVLTGETGAGKSILIDALGLSLGDRADSNVIRDGADQADISASFQLAPKSEAAAWLREQEIHVDDELILRRVINKDGRSRAFINGTPCTLTQLRDLGAMLVEIHGQHEHQRLLQASHQRDVLDRFAGLDAAVQNVRQQYKTWLQCKNEWQSLQGDDGDRTARVDLLRFQIGELEQAGVANIDINELEARHTRAAHGAEMRQLAEQIAEALDDDEHGATARLSQALELMHRLHHLDPSLNATQSSLIDVQATLSDLAHDMHGYAERIDIDEENLAELEQLLTVLHALARKHRVDMPALPAHLESLQAQLNALDNSAARVAELEQRLRKTQQAWQHAAEQLSEQRKKGAKKLEKAVQDYMAQLGMKGGKFVVDLAAREEGQPHPDGQEKIEFLVSANAGQSPKPLAKVASGGELSRISLAIQVLVSLGSDTPCMVFDEVDVGVGGATAEIVGRLLRQLARNAQVLCVTHQPQVASLGHQHYQVAKASKGKQTTTAITALLDDARVDEIARMVGGATITDTTRQHAKEMLALAEQ</sequence>
<dbReference type="SUPFAM" id="SSF52540">
    <property type="entry name" value="P-loop containing nucleoside triphosphate hydrolases"/>
    <property type="match status" value="1"/>
</dbReference>
<comment type="similarity">
    <text evidence="2 9">Belongs to the RecN family.</text>
</comment>
<dbReference type="FunFam" id="3.40.50.300:FF:000319">
    <property type="entry name" value="DNA repair protein RecN"/>
    <property type="match status" value="1"/>
</dbReference>
<dbReference type="PANTHER" id="PTHR11059">
    <property type="entry name" value="DNA REPAIR PROTEIN RECN"/>
    <property type="match status" value="1"/>
</dbReference>
<dbReference type="RefSeq" id="WP_133588876.1">
    <property type="nucleotide sequence ID" value="NZ_CP037953.1"/>
</dbReference>
<dbReference type="Pfam" id="PF02463">
    <property type="entry name" value="SMC_N"/>
    <property type="match status" value="1"/>
</dbReference>
<keyword evidence="6" id="KW-0067">ATP-binding</keyword>
<feature type="domain" description="RecF/RecN/SMC N-terminal" evidence="11">
    <location>
        <begin position="2"/>
        <end position="512"/>
    </location>
</feature>
<dbReference type="GO" id="GO:0043590">
    <property type="term" value="C:bacterial nucleoid"/>
    <property type="evidence" value="ECO:0007669"/>
    <property type="project" value="TreeGrafter"/>
</dbReference>
<dbReference type="InterPro" id="IPR004604">
    <property type="entry name" value="DNA_recomb/repair_RecN"/>
</dbReference>
<dbReference type="NCBIfam" id="TIGR00634">
    <property type="entry name" value="recN"/>
    <property type="match status" value="1"/>
</dbReference>
<dbReference type="FunFam" id="3.40.50.300:FF:000356">
    <property type="entry name" value="DNA repair protein RecN"/>
    <property type="match status" value="1"/>
</dbReference>
<evidence type="ECO:0000256" key="9">
    <source>
        <dbReference type="PIRNR" id="PIRNR003128"/>
    </source>
</evidence>
<dbReference type="CDD" id="cd03241">
    <property type="entry name" value="ABC_RecN"/>
    <property type="match status" value="2"/>
</dbReference>
<evidence type="ECO:0000256" key="8">
    <source>
        <dbReference type="ARBA" id="ARBA00033408"/>
    </source>
</evidence>
<evidence type="ECO:0000256" key="5">
    <source>
        <dbReference type="ARBA" id="ARBA00022763"/>
    </source>
</evidence>
<evidence type="ECO:0000256" key="10">
    <source>
        <dbReference type="SAM" id="Coils"/>
    </source>
</evidence>
<name>A0A4R6UQ42_9GAMM</name>
<evidence type="ECO:0000256" key="4">
    <source>
        <dbReference type="ARBA" id="ARBA00022741"/>
    </source>
</evidence>
<dbReference type="GO" id="GO:0006310">
    <property type="term" value="P:DNA recombination"/>
    <property type="evidence" value="ECO:0007669"/>
    <property type="project" value="InterPro"/>
</dbReference>
<dbReference type="InterPro" id="IPR003395">
    <property type="entry name" value="RecF/RecN/SMC_N"/>
</dbReference>
<dbReference type="NCBIfam" id="NF008121">
    <property type="entry name" value="PRK10869.1"/>
    <property type="match status" value="1"/>
</dbReference>
<dbReference type="AlphaFoldDB" id="A0A4R6UQ42"/>
<dbReference type="GO" id="GO:0009432">
    <property type="term" value="P:SOS response"/>
    <property type="evidence" value="ECO:0007669"/>
    <property type="project" value="TreeGrafter"/>
</dbReference>
<dbReference type="InterPro" id="IPR027417">
    <property type="entry name" value="P-loop_NTPase"/>
</dbReference>
<gene>
    <name evidence="12" type="ORF">EV696_10462</name>
</gene>
<dbReference type="PIRSF" id="PIRSF003128">
    <property type="entry name" value="RecN"/>
    <property type="match status" value="1"/>
</dbReference>
<evidence type="ECO:0000259" key="11">
    <source>
        <dbReference type="Pfam" id="PF02463"/>
    </source>
</evidence>
<proteinExistence type="inferred from homology"/>
<protein>
    <recommendedName>
        <fullName evidence="3 9">DNA repair protein RecN</fullName>
    </recommendedName>
    <alternativeName>
        <fullName evidence="8 9">Recombination protein N</fullName>
    </alternativeName>
</protein>
<dbReference type="GO" id="GO:0005524">
    <property type="term" value="F:ATP binding"/>
    <property type="evidence" value="ECO:0007669"/>
    <property type="project" value="UniProtKB-KW"/>
</dbReference>
<evidence type="ECO:0000256" key="6">
    <source>
        <dbReference type="ARBA" id="ARBA00022840"/>
    </source>
</evidence>
<evidence type="ECO:0000313" key="12">
    <source>
        <dbReference type="EMBL" id="TDQ49358.1"/>
    </source>
</evidence>
<feature type="coiled-coil region" evidence="10">
    <location>
        <begin position="283"/>
        <end position="380"/>
    </location>
</feature>
<keyword evidence="7 9" id="KW-0234">DNA repair</keyword>
<keyword evidence="10" id="KW-0175">Coiled coil</keyword>
<accession>A0A4R6UQ42</accession>
<comment type="caution">
    <text evidence="12">The sequence shown here is derived from an EMBL/GenBank/DDBJ whole genome shotgun (WGS) entry which is preliminary data.</text>
</comment>
<keyword evidence="13" id="KW-1185">Reference proteome</keyword>
<evidence type="ECO:0000256" key="1">
    <source>
        <dbReference type="ARBA" id="ARBA00003618"/>
    </source>
</evidence>
<organism evidence="12 13">
    <name type="scientific">Permianibacter aggregans</name>
    <dbReference type="NCBI Taxonomy" id="1510150"/>
    <lineage>
        <taxon>Bacteria</taxon>
        <taxon>Pseudomonadati</taxon>
        <taxon>Pseudomonadota</taxon>
        <taxon>Gammaproteobacteria</taxon>
        <taxon>Pseudomonadales</taxon>
        <taxon>Pseudomonadaceae</taxon>
        <taxon>Permianibacter</taxon>
    </lineage>
</organism>
<dbReference type="OrthoDB" id="9806954at2"/>
<dbReference type="EMBL" id="SNYM01000004">
    <property type="protein sequence ID" value="TDQ49358.1"/>
    <property type="molecule type" value="Genomic_DNA"/>
</dbReference>
<reference evidence="12 13" key="1">
    <citation type="submission" date="2019-03" db="EMBL/GenBank/DDBJ databases">
        <title>Genomic Encyclopedia of Type Strains, Phase IV (KMG-IV): sequencing the most valuable type-strain genomes for metagenomic binning, comparative biology and taxonomic classification.</title>
        <authorList>
            <person name="Goeker M."/>
        </authorList>
    </citation>
    <scope>NUCLEOTIDE SEQUENCE [LARGE SCALE GENOMIC DNA]</scope>
    <source>
        <strain evidence="12 13">DSM 103792</strain>
    </source>
</reference>
<evidence type="ECO:0000313" key="13">
    <source>
        <dbReference type="Proteomes" id="UP000295375"/>
    </source>
</evidence>
<dbReference type="Proteomes" id="UP000295375">
    <property type="component" value="Unassembled WGS sequence"/>
</dbReference>
<dbReference type="GO" id="GO:0006281">
    <property type="term" value="P:DNA repair"/>
    <property type="evidence" value="ECO:0007669"/>
    <property type="project" value="UniProtKB-KW"/>
</dbReference>
<evidence type="ECO:0000256" key="7">
    <source>
        <dbReference type="ARBA" id="ARBA00023204"/>
    </source>
</evidence>
<comment type="function">
    <text evidence="1 9">May be involved in recombinational repair of damaged DNA.</text>
</comment>
<dbReference type="PANTHER" id="PTHR11059:SF0">
    <property type="entry name" value="DNA REPAIR PROTEIN RECN"/>
    <property type="match status" value="1"/>
</dbReference>